<dbReference type="PANTHER" id="PTHR35084:SF1">
    <property type="entry name" value="TCF3 FUSION PARTNER"/>
    <property type="match status" value="1"/>
</dbReference>
<protein>
    <submittedName>
        <fullName evidence="6">Uncharacterized protein LOC115625423</fullName>
    </submittedName>
</protein>
<dbReference type="InterPro" id="IPR056513">
    <property type="entry name" value="INO80F"/>
</dbReference>
<reference evidence="6" key="1">
    <citation type="submission" date="2025-08" db="UniProtKB">
        <authorList>
            <consortium name="RefSeq"/>
        </authorList>
    </citation>
    <scope>IDENTIFICATION</scope>
    <source>
        <strain evidence="6">11010-0011.00</strain>
        <tissue evidence="6">Whole body</tissue>
    </source>
</reference>
<dbReference type="GO" id="GO:0031011">
    <property type="term" value="C:Ino80 complex"/>
    <property type="evidence" value="ECO:0007669"/>
    <property type="project" value="TreeGrafter"/>
</dbReference>
<dbReference type="GO" id="GO:0043065">
    <property type="term" value="P:positive regulation of apoptotic process"/>
    <property type="evidence" value="ECO:0007669"/>
    <property type="project" value="TreeGrafter"/>
</dbReference>
<dbReference type="InterPro" id="IPR033555">
    <property type="entry name" value="TFPT"/>
</dbReference>
<organism evidence="5 6">
    <name type="scientific">Drosophila lebanonensis</name>
    <name type="common">Fruit fly</name>
    <name type="synonym">Scaptodrosophila lebanonensis</name>
    <dbReference type="NCBI Taxonomy" id="7225"/>
    <lineage>
        <taxon>Eukaryota</taxon>
        <taxon>Metazoa</taxon>
        <taxon>Ecdysozoa</taxon>
        <taxon>Arthropoda</taxon>
        <taxon>Hexapoda</taxon>
        <taxon>Insecta</taxon>
        <taxon>Pterygota</taxon>
        <taxon>Neoptera</taxon>
        <taxon>Endopterygota</taxon>
        <taxon>Diptera</taxon>
        <taxon>Brachycera</taxon>
        <taxon>Muscomorpha</taxon>
        <taxon>Ephydroidea</taxon>
        <taxon>Drosophilidae</taxon>
        <taxon>Scaptodrosophila</taxon>
    </lineage>
</organism>
<evidence type="ECO:0000313" key="6">
    <source>
        <dbReference type="RefSeq" id="XP_030376326.1"/>
    </source>
</evidence>
<keyword evidence="5" id="KW-1185">Reference proteome</keyword>
<keyword evidence="2" id="KW-0539">Nucleus</keyword>
<dbReference type="PANTHER" id="PTHR35084">
    <property type="entry name" value="TCF3 FUSION PARTNER"/>
    <property type="match status" value="1"/>
</dbReference>
<sequence>MLLLKKEHIYKLLVDKLYDKCQRIQAENERSVMRINTLKKIIRRRTYDVDLLKRRLDKHGDSWRSVPMAAPHSKGKLEKHKRVPKAKGKQAAGLGETAGATIGSKPRKQRVKKQTTEITTPTVTLTAASQTQQCHGT</sequence>
<evidence type="ECO:0000313" key="5">
    <source>
        <dbReference type="Proteomes" id="UP000504634"/>
    </source>
</evidence>
<dbReference type="GeneID" id="115625423"/>
<dbReference type="AlphaFoldDB" id="A0A6J2TI22"/>
<evidence type="ECO:0000256" key="3">
    <source>
        <dbReference type="SAM" id="MobiDB-lite"/>
    </source>
</evidence>
<gene>
    <name evidence="6" type="primary">LOC115625423</name>
</gene>
<feature type="domain" description="INO80 complex subunit F" evidence="4">
    <location>
        <begin position="10"/>
        <end position="56"/>
    </location>
</feature>
<dbReference type="GO" id="GO:0097190">
    <property type="term" value="P:apoptotic signaling pathway"/>
    <property type="evidence" value="ECO:0007669"/>
    <property type="project" value="TreeGrafter"/>
</dbReference>
<dbReference type="Proteomes" id="UP000504634">
    <property type="component" value="Unplaced"/>
</dbReference>
<evidence type="ECO:0000256" key="1">
    <source>
        <dbReference type="ARBA" id="ARBA00004123"/>
    </source>
</evidence>
<dbReference type="Pfam" id="PF24245">
    <property type="entry name" value="INO80F"/>
    <property type="match status" value="1"/>
</dbReference>
<dbReference type="GO" id="GO:0003677">
    <property type="term" value="F:DNA binding"/>
    <property type="evidence" value="ECO:0007669"/>
    <property type="project" value="TreeGrafter"/>
</dbReference>
<feature type="region of interest" description="Disordered" evidence="3">
    <location>
        <begin position="62"/>
        <end position="137"/>
    </location>
</feature>
<evidence type="ECO:0000256" key="2">
    <source>
        <dbReference type="ARBA" id="ARBA00023242"/>
    </source>
</evidence>
<accession>A0A6J2TI22</accession>
<name>A0A6J2TI22_DROLE</name>
<comment type="subcellular location">
    <subcellularLocation>
        <location evidence="1">Nucleus</location>
    </subcellularLocation>
</comment>
<proteinExistence type="predicted"/>
<feature type="compositionally biased region" description="Basic residues" evidence="3">
    <location>
        <begin position="73"/>
        <end position="88"/>
    </location>
</feature>
<feature type="compositionally biased region" description="Low complexity" evidence="3">
    <location>
        <begin position="116"/>
        <end position="131"/>
    </location>
</feature>
<dbReference type="RefSeq" id="XP_030376326.1">
    <property type="nucleotide sequence ID" value="XM_030520466.1"/>
</dbReference>
<evidence type="ECO:0000259" key="4">
    <source>
        <dbReference type="Pfam" id="PF24245"/>
    </source>
</evidence>
<dbReference type="OrthoDB" id="10070927at2759"/>